<evidence type="ECO:0000256" key="6">
    <source>
        <dbReference type="ARBA" id="ARBA00023235"/>
    </source>
</evidence>
<dbReference type="SUPFAM" id="SSF51735">
    <property type="entry name" value="NAD(P)-binding Rossmann-fold domains"/>
    <property type="match status" value="1"/>
</dbReference>
<dbReference type="STRING" id="64571.A0A1Y2GHW2"/>
<protein>
    <recommendedName>
        <fullName evidence="11">NAD(P)-binding domain-containing protein</fullName>
    </recommendedName>
</protein>
<dbReference type="InParanoid" id="A0A1Y2GHW2"/>
<comment type="similarity">
    <text evidence="9">In the C-terminal section; belongs to the aldose epimerase family.</text>
</comment>
<evidence type="ECO:0000256" key="3">
    <source>
        <dbReference type="ARBA" id="ARBA00004947"/>
    </source>
</evidence>
<dbReference type="GeneID" id="33566648"/>
<dbReference type="Proteomes" id="UP000193648">
    <property type="component" value="Unassembled WGS sequence"/>
</dbReference>
<feature type="region of interest" description="Disordered" evidence="10">
    <location>
        <begin position="413"/>
        <end position="443"/>
    </location>
</feature>
<keyword evidence="13" id="KW-1185">Reference proteome</keyword>
<evidence type="ECO:0000256" key="8">
    <source>
        <dbReference type="ARBA" id="ARBA00037955"/>
    </source>
</evidence>
<dbReference type="PANTHER" id="PTHR43725:SF47">
    <property type="entry name" value="UDP-GLUCOSE 4-EPIMERASE"/>
    <property type="match status" value="1"/>
</dbReference>
<evidence type="ECO:0000256" key="9">
    <source>
        <dbReference type="ARBA" id="ARBA00038238"/>
    </source>
</evidence>
<evidence type="ECO:0000256" key="4">
    <source>
        <dbReference type="ARBA" id="ARBA00005028"/>
    </source>
</evidence>
<evidence type="ECO:0000256" key="1">
    <source>
        <dbReference type="ARBA" id="ARBA00000083"/>
    </source>
</evidence>
<feature type="compositionally biased region" description="Polar residues" evidence="10">
    <location>
        <begin position="359"/>
        <end position="376"/>
    </location>
</feature>
<evidence type="ECO:0000313" key="12">
    <source>
        <dbReference type="EMBL" id="ORZ11370.1"/>
    </source>
</evidence>
<dbReference type="GO" id="GO:0005829">
    <property type="term" value="C:cytosol"/>
    <property type="evidence" value="ECO:0007669"/>
    <property type="project" value="TreeGrafter"/>
</dbReference>
<dbReference type="GO" id="GO:0006012">
    <property type="term" value="P:galactose metabolic process"/>
    <property type="evidence" value="ECO:0007669"/>
    <property type="project" value="InterPro"/>
</dbReference>
<accession>A0A1Y2GHW2</accession>
<dbReference type="OrthoDB" id="9402762at2759"/>
<dbReference type="InterPro" id="IPR005886">
    <property type="entry name" value="UDP_G4E"/>
</dbReference>
<gene>
    <name evidence="12" type="ORF">BCR41DRAFT_357098</name>
</gene>
<name>A0A1Y2GHW2_9FUNG</name>
<sequence>MTMPHRSEDENTILVTGGAGFIGSHTVVELLSQNKRLVIIDNLCNSSEEALHRAKILANNRGSLVFHNVDILDAHALERVFEQYKFSACIHFAGLKAVGESAQIPLGYYQTNVTGTLNVIQLLQKYNCRNFIFSSSATVYGLPISDEPIKEDAPTGALNPYGRTKQYIEEILVDIAASEPNMWNIVLLRYFNPVGAHASGLIGEDPNGIPNNLMPFVAQVAIGRRPTINVFGADYDTKDGTGVRDYIHIVDLAKGHVAALNKIDSMVSAKTPVGCVAYNLGSGVGYSVMDMIHTMSKAVGRALPYKIVDRRKGDVGSVIADPSLAARDLGWKAEKTLQDMCDDLWRWQTQNPDGYASMNGGSSPGTPTPASRSSVETLPTTLLPIIASVPKAPFKPIVLDISANTAPTLVMPFSPSSSSSSSPSISPSVSPAPGPTTNTATTF</sequence>
<dbReference type="AlphaFoldDB" id="A0A1Y2GHW2"/>
<dbReference type="Gene3D" id="3.40.50.720">
    <property type="entry name" value="NAD(P)-binding Rossmann-like Domain"/>
    <property type="match status" value="1"/>
</dbReference>
<keyword evidence="5" id="KW-0520">NAD</keyword>
<feature type="region of interest" description="Disordered" evidence="10">
    <location>
        <begin position="352"/>
        <end position="376"/>
    </location>
</feature>
<evidence type="ECO:0000256" key="5">
    <source>
        <dbReference type="ARBA" id="ARBA00023027"/>
    </source>
</evidence>
<dbReference type="NCBIfam" id="TIGR01179">
    <property type="entry name" value="galE"/>
    <property type="match status" value="1"/>
</dbReference>
<comment type="cofactor">
    <cofactor evidence="2">
        <name>NAD(+)</name>
        <dbReference type="ChEBI" id="CHEBI:57540"/>
    </cofactor>
</comment>
<dbReference type="InterPro" id="IPR016040">
    <property type="entry name" value="NAD(P)-bd_dom"/>
</dbReference>
<proteinExistence type="inferred from homology"/>
<evidence type="ECO:0000256" key="10">
    <source>
        <dbReference type="SAM" id="MobiDB-lite"/>
    </source>
</evidence>
<comment type="pathway">
    <text evidence="4">Carbohydrate metabolism; hexose metabolism.</text>
</comment>
<dbReference type="EMBL" id="MCFF01000028">
    <property type="protein sequence ID" value="ORZ11370.1"/>
    <property type="molecule type" value="Genomic_DNA"/>
</dbReference>
<dbReference type="InterPro" id="IPR036291">
    <property type="entry name" value="NAD(P)-bd_dom_sf"/>
</dbReference>
<organism evidence="12 13">
    <name type="scientific">Lobosporangium transversale</name>
    <dbReference type="NCBI Taxonomy" id="64571"/>
    <lineage>
        <taxon>Eukaryota</taxon>
        <taxon>Fungi</taxon>
        <taxon>Fungi incertae sedis</taxon>
        <taxon>Mucoromycota</taxon>
        <taxon>Mortierellomycotina</taxon>
        <taxon>Mortierellomycetes</taxon>
        <taxon>Mortierellales</taxon>
        <taxon>Mortierellaceae</taxon>
        <taxon>Lobosporangium</taxon>
    </lineage>
</organism>
<dbReference type="GO" id="GO:0003978">
    <property type="term" value="F:UDP-glucose 4-epimerase activity"/>
    <property type="evidence" value="ECO:0007669"/>
    <property type="project" value="UniProtKB-EC"/>
</dbReference>
<evidence type="ECO:0000259" key="11">
    <source>
        <dbReference type="Pfam" id="PF16363"/>
    </source>
</evidence>
<comment type="caution">
    <text evidence="12">The sequence shown here is derived from an EMBL/GenBank/DDBJ whole genome shotgun (WGS) entry which is preliminary data.</text>
</comment>
<dbReference type="PANTHER" id="PTHR43725">
    <property type="entry name" value="UDP-GLUCOSE 4-EPIMERASE"/>
    <property type="match status" value="1"/>
</dbReference>
<keyword evidence="6" id="KW-0413">Isomerase</keyword>
<evidence type="ECO:0000256" key="7">
    <source>
        <dbReference type="ARBA" id="ARBA00037676"/>
    </source>
</evidence>
<comment type="function">
    <text evidence="7">Mutarotase converts alpha-aldose to the beta-anomer. It is active on D-glucose, L-arabinose, D-xylose, D-galactose, maltose and lactose.</text>
</comment>
<dbReference type="NCBIfam" id="NF007956">
    <property type="entry name" value="PRK10675.1"/>
    <property type="match status" value="1"/>
</dbReference>
<evidence type="ECO:0000256" key="2">
    <source>
        <dbReference type="ARBA" id="ARBA00001911"/>
    </source>
</evidence>
<comment type="similarity">
    <text evidence="8">In the N-terminal section; belongs to the NAD(P)-dependent epimerase/dehydratase family.</text>
</comment>
<dbReference type="Pfam" id="PF16363">
    <property type="entry name" value="GDP_Man_Dehyd"/>
    <property type="match status" value="1"/>
</dbReference>
<evidence type="ECO:0000313" key="13">
    <source>
        <dbReference type="Proteomes" id="UP000193648"/>
    </source>
</evidence>
<comment type="catalytic activity">
    <reaction evidence="1">
        <text>UDP-alpha-D-glucose = UDP-alpha-D-galactose</text>
        <dbReference type="Rhea" id="RHEA:22168"/>
        <dbReference type="ChEBI" id="CHEBI:58885"/>
        <dbReference type="ChEBI" id="CHEBI:66914"/>
        <dbReference type="EC" id="5.1.3.2"/>
    </reaction>
</comment>
<feature type="domain" description="NAD(P)-binding" evidence="11">
    <location>
        <begin position="14"/>
        <end position="343"/>
    </location>
</feature>
<reference evidence="12 13" key="1">
    <citation type="submission" date="2016-07" db="EMBL/GenBank/DDBJ databases">
        <title>Pervasive Adenine N6-methylation of Active Genes in Fungi.</title>
        <authorList>
            <consortium name="DOE Joint Genome Institute"/>
            <person name="Mondo S.J."/>
            <person name="Dannebaum R.O."/>
            <person name="Kuo R.C."/>
            <person name="Labutti K."/>
            <person name="Haridas S."/>
            <person name="Kuo A."/>
            <person name="Salamov A."/>
            <person name="Ahrendt S.R."/>
            <person name="Lipzen A."/>
            <person name="Sullivan W."/>
            <person name="Andreopoulos W.B."/>
            <person name="Clum A."/>
            <person name="Lindquist E."/>
            <person name="Daum C."/>
            <person name="Ramamoorthy G.K."/>
            <person name="Gryganskyi A."/>
            <person name="Culley D."/>
            <person name="Magnuson J.K."/>
            <person name="James T.Y."/>
            <person name="O'Malley M.A."/>
            <person name="Stajich J.E."/>
            <person name="Spatafora J.W."/>
            <person name="Visel A."/>
            <person name="Grigoriev I.V."/>
        </authorList>
    </citation>
    <scope>NUCLEOTIDE SEQUENCE [LARGE SCALE GENOMIC DNA]</scope>
    <source>
        <strain evidence="12 13">NRRL 3116</strain>
    </source>
</reference>
<dbReference type="RefSeq" id="XP_021879685.1">
    <property type="nucleotide sequence ID" value="XM_022024804.1"/>
</dbReference>
<comment type="pathway">
    <text evidence="3">Carbohydrate metabolism; galactose metabolism.</text>
</comment>
<dbReference type="CDD" id="cd05247">
    <property type="entry name" value="UDP_G4E_1_SDR_e"/>
    <property type="match status" value="1"/>
</dbReference>
<dbReference type="Gene3D" id="3.90.25.10">
    <property type="entry name" value="UDP-galactose 4-epimerase, domain 1"/>
    <property type="match status" value="1"/>
</dbReference>